<evidence type="ECO:0000313" key="2">
    <source>
        <dbReference type="EMBL" id="OMJ28494.1"/>
    </source>
</evidence>
<dbReference type="EMBL" id="LSSM01000572">
    <property type="protein sequence ID" value="OMJ28494.1"/>
    <property type="molecule type" value="Genomic_DNA"/>
</dbReference>
<feature type="region of interest" description="Disordered" evidence="1">
    <location>
        <begin position="34"/>
        <end position="104"/>
    </location>
</feature>
<protein>
    <submittedName>
        <fullName evidence="2">Uncharacterized protein</fullName>
    </submittedName>
</protein>
<evidence type="ECO:0000313" key="3">
    <source>
        <dbReference type="Proteomes" id="UP000187429"/>
    </source>
</evidence>
<feature type="compositionally biased region" description="Polar residues" evidence="1">
    <location>
        <begin position="34"/>
        <end position="57"/>
    </location>
</feature>
<accession>A0A1R1YNN3</accession>
<evidence type="ECO:0000256" key="1">
    <source>
        <dbReference type="SAM" id="MobiDB-lite"/>
    </source>
</evidence>
<dbReference type="AlphaFoldDB" id="A0A1R1YNN3"/>
<proteinExistence type="predicted"/>
<name>A0A1R1YNN3_9FUNG</name>
<sequence length="126" mass="14424">MKLYKHSLKRENTKLKNVFDKNKFSSIPFNNKISIPTQADSSSPHLTNASHFESSQKPYDLLPEPKIPSEITLSNNDIPLSKKSKKTPVKGMSNSPQPSEQNFDSEHDAFLINYFKQRELEKLFNG</sequence>
<organism evidence="2 3">
    <name type="scientific">Smittium culicis</name>
    <dbReference type="NCBI Taxonomy" id="133412"/>
    <lineage>
        <taxon>Eukaryota</taxon>
        <taxon>Fungi</taxon>
        <taxon>Fungi incertae sedis</taxon>
        <taxon>Zoopagomycota</taxon>
        <taxon>Kickxellomycotina</taxon>
        <taxon>Harpellomycetes</taxon>
        <taxon>Harpellales</taxon>
        <taxon>Legeriomycetaceae</taxon>
        <taxon>Smittium</taxon>
    </lineage>
</organism>
<dbReference type="Proteomes" id="UP000187429">
    <property type="component" value="Unassembled WGS sequence"/>
</dbReference>
<dbReference type="OrthoDB" id="10298280at2759"/>
<keyword evidence="3" id="KW-1185">Reference proteome</keyword>
<feature type="compositionally biased region" description="Polar residues" evidence="1">
    <location>
        <begin position="92"/>
        <end position="102"/>
    </location>
</feature>
<gene>
    <name evidence="2" type="ORF">AYI69_g2032</name>
</gene>
<reference evidence="3" key="1">
    <citation type="submission" date="2017-01" db="EMBL/GenBank/DDBJ databases">
        <authorList>
            <person name="Wang Y."/>
            <person name="White M."/>
            <person name="Kvist S."/>
            <person name="Moncalvo J.-M."/>
        </authorList>
    </citation>
    <scope>NUCLEOTIDE SEQUENCE [LARGE SCALE GENOMIC DNA]</scope>
    <source>
        <strain evidence="3">ID-206-W2</strain>
    </source>
</reference>
<comment type="caution">
    <text evidence="2">The sequence shown here is derived from an EMBL/GenBank/DDBJ whole genome shotgun (WGS) entry which is preliminary data.</text>
</comment>